<dbReference type="RefSeq" id="WP_156924478.1">
    <property type="nucleotide sequence ID" value="NZ_AXWS01000018.1"/>
</dbReference>
<evidence type="ECO:0000256" key="2">
    <source>
        <dbReference type="ARBA" id="ARBA00022448"/>
    </source>
</evidence>
<comment type="subcellular location">
    <subcellularLocation>
        <location evidence="1">Cell inner membrane</location>
        <topology evidence="1">Multi-pass membrane protein</topology>
    </subcellularLocation>
    <subcellularLocation>
        <location evidence="8">Cell membrane</location>
        <topology evidence="8">Multi-pass membrane protein</topology>
    </subcellularLocation>
</comment>
<dbReference type="GO" id="GO:0005886">
    <property type="term" value="C:plasma membrane"/>
    <property type="evidence" value="ECO:0007669"/>
    <property type="project" value="UniProtKB-SubCell"/>
</dbReference>
<reference evidence="12" key="8">
    <citation type="submission" date="2025-08" db="UniProtKB">
        <authorList>
            <consortium name="RefSeq"/>
        </authorList>
    </citation>
    <scope>IDENTIFICATION</scope>
</reference>
<feature type="region of interest" description="Disordered" evidence="9">
    <location>
        <begin position="1"/>
        <end position="27"/>
    </location>
</feature>
<feature type="transmembrane region" description="Helical" evidence="8">
    <location>
        <begin position="169"/>
        <end position="193"/>
    </location>
</feature>
<keyword evidence="5 8" id="KW-0812">Transmembrane</keyword>
<feature type="transmembrane region" description="Helical" evidence="8">
    <location>
        <begin position="129"/>
        <end position="149"/>
    </location>
</feature>
<feature type="domain" description="ABC transmembrane type-1" evidence="10">
    <location>
        <begin position="91"/>
        <end position="298"/>
    </location>
</feature>
<feature type="transmembrane region" description="Helical" evidence="8">
    <location>
        <begin position="36"/>
        <end position="58"/>
    </location>
</feature>
<dbReference type="InterPro" id="IPR000515">
    <property type="entry name" value="MetI-like"/>
</dbReference>
<evidence type="ECO:0000313" key="11">
    <source>
        <dbReference type="Proteomes" id="UP000675920"/>
    </source>
</evidence>
<evidence type="ECO:0000256" key="4">
    <source>
        <dbReference type="ARBA" id="ARBA00022519"/>
    </source>
</evidence>
<evidence type="ECO:0000256" key="6">
    <source>
        <dbReference type="ARBA" id="ARBA00022989"/>
    </source>
</evidence>
<keyword evidence="11" id="KW-1185">Reference proteome</keyword>
<feature type="transmembrane region" description="Helical" evidence="8">
    <location>
        <begin position="277"/>
        <end position="297"/>
    </location>
</feature>
<sequence>MSTPVTALPHHRHAGDNGRNGHDGLRARRPRLPFPTARVAVTGLLAVCVLTPLLLILWQSFLSGAFFMKGSVLTLDSYRFIFEDEDFWIAGRNSVAIATGMAAISVPLGAALAFLMVRTDLPGRRALEPMLLVPVFISPVVLAFGYVVAMGPVGFASMWAQKLLGFVPWNIYSLTSIAIVAGLTHVPHVYLYASSALRNLGSDVEEAARIAGASPFTVAVHVSIPLIAPALLYAGVLMFFLGFEIFGLPLVLGDPEGHLVLTTYLYKLASKLGTPSYQLMAAVAVCIIAVTLPLVLLQRLLLRTANRYASIKGKAARQRPLMLGKWKYAAFGIVGLWLLFTVLIPLGGVTLRAFVTSWGEGVDLLEVLTLDNFRAVFEDRTMVRAILNTLAIGTVGGALAVACYAAIGLSTHRKHDGLVRMVDYLVMTPRAVPGLLAGLAIFWVFLFVPALNPLRSTIISIWIAYTVVWLAYGMRLIQSALLQVAPELEEAARLTGASAGRTLRDVTLPLIRNGLLASWLLIFMIFEREYSTGVYLLAPGTEVIGSVLVSLWATGAVDMVAALSLINIAIVGTGLAIALRFGINLHK</sequence>
<reference evidence="12" key="3">
    <citation type="journal article" date="2014" name="J. Gen. Physiol.">
        <title>Structural diversity of ABC transporters.</title>
        <authorList>
            <person name="ter Beek J."/>
            <person name="Guskov A."/>
            <person name="Slotboom D.J."/>
        </authorList>
    </citation>
    <scope>NUCLEOTIDE SEQUENCE</scope>
</reference>
<proteinExistence type="inferred from homology"/>
<keyword evidence="3" id="KW-1003">Cell membrane</keyword>
<keyword evidence="4" id="KW-0997">Cell inner membrane</keyword>
<reference evidence="12" key="1">
    <citation type="journal article" date="2007" name="Curr. Opin. Struct. Biol.">
        <title>Structure and mechanism of ABC transporter proteins.</title>
        <authorList>
            <person name="Hollenstein K."/>
            <person name="Dawson R.J."/>
            <person name="Locher K.P."/>
        </authorList>
    </citation>
    <scope>NUCLEOTIDE SEQUENCE</scope>
</reference>
<name>A0A8B6XB30_9BURK</name>
<dbReference type="PANTHER" id="PTHR43357:SF4">
    <property type="entry name" value="INNER MEMBRANE ABC TRANSPORTER PERMEASE PROTEIN YDCV"/>
    <property type="match status" value="1"/>
</dbReference>
<feature type="transmembrane region" description="Helical" evidence="8">
    <location>
        <begin position="385"/>
        <end position="410"/>
    </location>
</feature>
<evidence type="ECO:0000256" key="5">
    <source>
        <dbReference type="ARBA" id="ARBA00022692"/>
    </source>
</evidence>
<keyword evidence="2 8" id="KW-0813">Transport</keyword>
<evidence type="ECO:0000256" key="8">
    <source>
        <dbReference type="RuleBase" id="RU363032"/>
    </source>
</evidence>
<reference evidence="12" key="2">
    <citation type="journal article" date="2008" name="Microbiol. Mol. Biol. Rev.">
        <title>Structure, function, and evolution of bacterial ATP-binding cassette systems.</title>
        <authorList>
            <person name="Davidson A.L."/>
            <person name="Dassa E."/>
            <person name="Orelle C."/>
            <person name="Chen J."/>
        </authorList>
    </citation>
    <scope>NUCLEOTIDE SEQUENCE</scope>
</reference>
<dbReference type="InterPro" id="IPR035906">
    <property type="entry name" value="MetI-like_sf"/>
</dbReference>
<feature type="domain" description="ABC transmembrane type-1" evidence="10">
    <location>
        <begin position="386"/>
        <end position="578"/>
    </location>
</feature>
<accession>A0A8B6XB30</accession>
<evidence type="ECO:0000256" key="3">
    <source>
        <dbReference type="ARBA" id="ARBA00022475"/>
    </source>
</evidence>
<organism evidence="11 12">
    <name type="scientific">Derxia gummosa DSM 723</name>
    <dbReference type="NCBI Taxonomy" id="1121388"/>
    <lineage>
        <taxon>Bacteria</taxon>
        <taxon>Pseudomonadati</taxon>
        <taxon>Pseudomonadota</taxon>
        <taxon>Betaproteobacteria</taxon>
        <taxon>Burkholderiales</taxon>
        <taxon>Alcaligenaceae</taxon>
        <taxon>Derxia</taxon>
    </lineage>
</organism>
<feature type="transmembrane region" description="Helical" evidence="8">
    <location>
        <begin position="431"/>
        <end position="448"/>
    </location>
</feature>
<dbReference type="PROSITE" id="PS50928">
    <property type="entry name" value="ABC_TM1"/>
    <property type="match status" value="2"/>
</dbReference>
<dbReference type="AlphaFoldDB" id="A0A8B6XB30"/>
<dbReference type="SUPFAM" id="SSF161098">
    <property type="entry name" value="MetI-like"/>
    <property type="match status" value="2"/>
</dbReference>
<feature type="transmembrane region" description="Helical" evidence="8">
    <location>
        <begin position="454"/>
        <end position="472"/>
    </location>
</feature>
<reference evidence="12" key="5">
    <citation type="journal article" date="2015" name="F1000Prime Rep">
        <title>Structure and mechanism of ABC transporters.</title>
        <authorList>
            <person name="Wilkens S."/>
        </authorList>
    </citation>
    <scope>NUCLEOTIDE SEQUENCE</scope>
</reference>
<evidence type="ECO:0000313" key="12">
    <source>
        <dbReference type="RefSeq" id="WP_156924478.1"/>
    </source>
</evidence>
<feature type="transmembrane region" description="Helical" evidence="8">
    <location>
        <begin position="328"/>
        <end position="355"/>
    </location>
</feature>
<feature type="transmembrane region" description="Helical" evidence="8">
    <location>
        <begin position="95"/>
        <end position="117"/>
    </location>
</feature>
<dbReference type="GO" id="GO:0055085">
    <property type="term" value="P:transmembrane transport"/>
    <property type="evidence" value="ECO:0007669"/>
    <property type="project" value="InterPro"/>
</dbReference>
<dbReference type="Proteomes" id="UP000675920">
    <property type="component" value="Unplaced"/>
</dbReference>
<dbReference type="Pfam" id="PF00528">
    <property type="entry name" value="BPD_transp_1"/>
    <property type="match status" value="2"/>
</dbReference>
<evidence type="ECO:0000259" key="10">
    <source>
        <dbReference type="PROSITE" id="PS50928"/>
    </source>
</evidence>
<dbReference type="PANTHER" id="PTHR43357">
    <property type="entry name" value="INNER MEMBRANE ABC TRANSPORTER PERMEASE PROTEIN YDCV"/>
    <property type="match status" value="1"/>
</dbReference>
<feature type="transmembrane region" description="Helical" evidence="8">
    <location>
        <begin position="532"/>
        <end position="553"/>
    </location>
</feature>
<keyword evidence="6 8" id="KW-1133">Transmembrane helix</keyword>
<dbReference type="OrthoDB" id="9807047at2"/>
<dbReference type="CDD" id="cd06261">
    <property type="entry name" value="TM_PBP2"/>
    <property type="match status" value="2"/>
</dbReference>
<evidence type="ECO:0000256" key="1">
    <source>
        <dbReference type="ARBA" id="ARBA00004429"/>
    </source>
</evidence>
<reference evidence="12" key="7">
    <citation type="journal article" date="2019" name="Adv. Exp. Med. Biol.">
        <title>ABC Family Transporters.</title>
        <authorList>
            <person name="Liu X."/>
        </authorList>
    </citation>
    <scope>NUCLEOTIDE SEQUENCE</scope>
</reference>
<feature type="compositionally biased region" description="Basic and acidic residues" evidence="9">
    <location>
        <begin position="14"/>
        <end position="26"/>
    </location>
</feature>
<evidence type="ECO:0000256" key="9">
    <source>
        <dbReference type="SAM" id="MobiDB-lite"/>
    </source>
</evidence>
<dbReference type="Gene3D" id="1.10.3720.10">
    <property type="entry name" value="MetI-like"/>
    <property type="match status" value="2"/>
</dbReference>
<protein>
    <submittedName>
        <fullName evidence="12">ABC transporter permease</fullName>
    </submittedName>
</protein>
<reference evidence="12" key="6">
    <citation type="journal article" date="2016" name="Nat. Struct. Mol. Biol.">
        <title>Mechanistic diversity in ATP-binding cassette (ABC) transporters.</title>
        <authorList>
            <person name="Locher K.P."/>
        </authorList>
    </citation>
    <scope>NUCLEOTIDE SEQUENCE</scope>
</reference>
<feature type="transmembrane region" description="Helical" evidence="8">
    <location>
        <begin position="560"/>
        <end position="583"/>
    </location>
</feature>
<evidence type="ECO:0000256" key="7">
    <source>
        <dbReference type="ARBA" id="ARBA00023136"/>
    </source>
</evidence>
<comment type="similarity">
    <text evidence="8">Belongs to the binding-protein-dependent transport system permease family.</text>
</comment>
<reference evidence="12" key="4">
    <citation type="journal article" date="2015" name="Biochem. Soc. Trans.">
        <title>ABC transporter research: going strong 40 years on.</title>
        <authorList>
            <person name="Theodoulou F.L."/>
            <person name="Kerr I.D."/>
        </authorList>
    </citation>
    <scope>NUCLEOTIDE SEQUENCE</scope>
</reference>
<keyword evidence="7 8" id="KW-0472">Membrane</keyword>